<dbReference type="PANTHER" id="PTHR47966:SF6">
    <property type="entry name" value="PEPTIDASE A1 DOMAIN-CONTAINING PROTEIN"/>
    <property type="match status" value="1"/>
</dbReference>
<dbReference type="Proteomes" id="UP000186601">
    <property type="component" value="Unassembled WGS sequence"/>
</dbReference>
<organism evidence="8 9">
    <name type="scientific">Hermanssonia centrifuga</name>
    <dbReference type="NCBI Taxonomy" id="98765"/>
    <lineage>
        <taxon>Eukaryota</taxon>
        <taxon>Fungi</taxon>
        <taxon>Dikarya</taxon>
        <taxon>Basidiomycota</taxon>
        <taxon>Agaricomycotina</taxon>
        <taxon>Agaricomycetes</taxon>
        <taxon>Polyporales</taxon>
        <taxon>Meruliaceae</taxon>
        <taxon>Hermanssonia</taxon>
    </lineage>
</organism>
<dbReference type="CDD" id="cd05471">
    <property type="entry name" value="pepsin_like"/>
    <property type="match status" value="1"/>
</dbReference>
<feature type="active site" evidence="3">
    <location>
        <position position="309"/>
    </location>
</feature>
<keyword evidence="2 4" id="KW-0064">Aspartyl protease</keyword>
<dbReference type="PROSITE" id="PS00141">
    <property type="entry name" value="ASP_PROTEASE"/>
    <property type="match status" value="1"/>
</dbReference>
<keyword evidence="6" id="KW-0732">Signal</keyword>
<dbReference type="GO" id="GO:0006508">
    <property type="term" value="P:proteolysis"/>
    <property type="evidence" value="ECO:0007669"/>
    <property type="project" value="UniProtKB-KW"/>
</dbReference>
<dbReference type="InterPro" id="IPR001461">
    <property type="entry name" value="Aspartic_peptidase_A1"/>
</dbReference>
<dbReference type="InterPro" id="IPR021109">
    <property type="entry name" value="Peptidase_aspartic_dom_sf"/>
</dbReference>
<dbReference type="FunFam" id="2.40.70.10:FF:000008">
    <property type="entry name" value="Cathepsin D"/>
    <property type="match status" value="1"/>
</dbReference>
<evidence type="ECO:0000256" key="5">
    <source>
        <dbReference type="SAM" id="MobiDB-lite"/>
    </source>
</evidence>
<evidence type="ECO:0000313" key="9">
    <source>
        <dbReference type="Proteomes" id="UP000186601"/>
    </source>
</evidence>
<evidence type="ECO:0000256" key="1">
    <source>
        <dbReference type="ARBA" id="ARBA00007447"/>
    </source>
</evidence>
<feature type="signal peptide" evidence="6">
    <location>
        <begin position="1"/>
        <end position="27"/>
    </location>
</feature>
<dbReference type="EMBL" id="MLYV02000256">
    <property type="protein sequence ID" value="PSS29629.1"/>
    <property type="molecule type" value="Genomic_DNA"/>
</dbReference>
<sequence length="494" mass="50756">MLAASPTALPLALLCLVLTLAPSSTDARATPHPAAAPGVPINIMRRASVQRSLEDLGSWAQRNKQNTEAKYGMKSNKGKRANGLNLLTNFEFDSTYFGSVAVGTPPTPFDVILDTGSSDLWLASGTGSDSRATKDITLFEPTSSSSFTDLGKEFQIQYGSGSAQGVLGSDQVQFAGFQIGQTFGLVNQTTQSLLTAPMSGLMGLAFQSIAASGATPFWQSLVETSGALDSPLFAFQLTRFTNDSSAQKTEPGGTFTLGAVNNSLFTGDIDYQDIPNGAPGYWIQELSAMKVNGQSISLPSGSAAWAAIDTGTTGVGCPADVLASIFAAVPNSAPGTGQFEGYYTFPCSTSVSLTVTWGSSSNAWTISPDDFILQQIDNQGTCVGAFFEVDSSGTTAPAFIFGDTFLKNVYSVYRASPASVGFATLSSTAINANGVDAAAPSATIGTGVTSVTPSTSGSNGGTSGNSNTNGAQHGIQMSGAVLFSLLVGAACVLL</sequence>
<dbReference type="GO" id="GO:0004190">
    <property type="term" value="F:aspartic-type endopeptidase activity"/>
    <property type="evidence" value="ECO:0007669"/>
    <property type="project" value="UniProtKB-KW"/>
</dbReference>
<dbReference type="SUPFAM" id="SSF50630">
    <property type="entry name" value="Acid proteases"/>
    <property type="match status" value="1"/>
</dbReference>
<keyword evidence="4" id="KW-0645">Protease</keyword>
<name>A0A2R6RHZ3_9APHY</name>
<dbReference type="PROSITE" id="PS51767">
    <property type="entry name" value="PEPTIDASE_A1"/>
    <property type="match status" value="1"/>
</dbReference>
<keyword evidence="9" id="KW-1185">Reference proteome</keyword>
<feature type="chain" id="PRO_5015324545" description="Peptidase A1 domain-containing protein" evidence="6">
    <location>
        <begin position="28"/>
        <end position="494"/>
    </location>
</feature>
<reference evidence="8 9" key="1">
    <citation type="submission" date="2018-02" db="EMBL/GenBank/DDBJ databases">
        <title>Genome sequence of the basidiomycete white-rot fungus Phlebia centrifuga.</title>
        <authorList>
            <person name="Granchi Z."/>
            <person name="Peng M."/>
            <person name="de Vries R.P."/>
            <person name="Hilden K."/>
            <person name="Makela M.R."/>
            <person name="Grigoriev I."/>
            <person name="Riley R."/>
        </authorList>
    </citation>
    <scope>NUCLEOTIDE SEQUENCE [LARGE SCALE GENOMIC DNA]</scope>
    <source>
        <strain evidence="8 9">FBCC195</strain>
    </source>
</reference>
<evidence type="ECO:0000259" key="7">
    <source>
        <dbReference type="PROSITE" id="PS51767"/>
    </source>
</evidence>
<comment type="similarity">
    <text evidence="1 4">Belongs to the peptidase A1 family.</text>
</comment>
<feature type="domain" description="Peptidase A1" evidence="7">
    <location>
        <begin position="96"/>
        <end position="423"/>
    </location>
</feature>
<evidence type="ECO:0000313" key="8">
    <source>
        <dbReference type="EMBL" id="PSS29629.1"/>
    </source>
</evidence>
<dbReference type="Pfam" id="PF00026">
    <property type="entry name" value="Asp"/>
    <property type="match status" value="1"/>
</dbReference>
<evidence type="ECO:0000256" key="2">
    <source>
        <dbReference type="ARBA" id="ARBA00022750"/>
    </source>
</evidence>
<keyword evidence="4" id="KW-0378">Hydrolase</keyword>
<dbReference type="AlphaFoldDB" id="A0A2R6RHZ3"/>
<dbReference type="InterPro" id="IPR033121">
    <property type="entry name" value="PEPTIDASE_A1"/>
</dbReference>
<comment type="caution">
    <text evidence="8">The sequence shown here is derived from an EMBL/GenBank/DDBJ whole genome shotgun (WGS) entry which is preliminary data.</text>
</comment>
<feature type="region of interest" description="Disordered" evidence="5">
    <location>
        <begin position="449"/>
        <end position="470"/>
    </location>
</feature>
<evidence type="ECO:0000256" key="6">
    <source>
        <dbReference type="SAM" id="SignalP"/>
    </source>
</evidence>
<evidence type="ECO:0000256" key="4">
    <source>
        <dbReference type="RuleBase" id="RU000454"/>
    </source>
</evidence>
<proteinExistence type="inferred from homology"/>
<protein>
    <recommendedName>
        <fullName evidence="7">Peptidase A1 domain-containing protein</fullName>
    </recommendedName>
</protein>
<dbReference type="InterPro" id="IPR034164">
    <property type="entry name" value="Pepsin-like_dom"/>
</dbReference>
<gene>
    <name evidence="8" type="ORF">PHLCEN_2v2777</name>
</gene>
<dbReference type="OrthoDB" id="771136at2759"/>
<dbReference type="PANTHER" id="PTHR47966">
    <property type="entry name" value="BETA-SITE APP-CLEAVING ENZYME, ISOFORM A-RELATED"/>
    <property type="match status" value="1"/>
</dbReference>
<accession>A0A2R6RHZ3</accession>
<feature type="active site" evidence="3">
    <location>
        <position position="114"/>
    </location>
</feature>
<dbReference type="Gene3D" id="2.40.70.10">
    <property type="entry name" value="Acid Proteases"/>
    <property type="match status" value="2"/>
</dbReference>
<evidence type="ECO:0000256" key="3">
    <source>
        <dbReference type="PIRSR" id="PIRSR601461-1"/>
    </source>
</evidence>
<dbReference type="PRINTS" id="PR00792">
    <property type="entry name" value="PEPSIN"/>
</dbReference>
<dbReference type="STRING" id="98765.A0A2R6RHZ3"/>
<dbReference type="InterPro" id="IPR001969">
    <property type="entry name" value="Aspartic_peptidase_AS"/>
</dbReference>